<dbReference type="Proteomes" id="UP000694251">
    <property type="component" value="Chromosome 12"/>
</dbReference>
<organism evidence="2 3">
    <name type="scientific">Arabidopsis suecica</name>
    <name type="common">Swedish thale-cress</name>
    <name type="synonym">Cardaminopsis suecica</name>
    <dbReference type="NCBI Taxonomy" id="45249"/>
    <lineage>
        <taxon>Eukaryota</taxon>
        <taxon>Viridiplantae</taxon>
        <taxon>Streptophyta</taxon>
        <taxon>Embryophyta</taxon>
        <taxon>Tracheophyta</taxon>
        <taxon>Spermatophyta</taxon>
        <taxon>Magnoliopsida</taxon>
        <taxon>eudicotyledons</taxon>
        <taxon>Gunneridae</taxon>
        <taxon>Pentapetalae</taxon>
        <taxon>rosids</taxon>
        <taxon>malvids</taxon>
        <taxon>Brassicales</taxon>
        <taxon>Brassicaceae</taxon>
        <taxon>Camelineae</taxon>
        <taxon>Arabidopsis</taxon>
    </lineage>
</organism>
<comment type="caution">
    <text evidence="2">The sequence shown here is derived from an EMBL/GenBank/DDBJ whole genome shotgun (WGS) entry which is preliminary data.</text>
</comment>
<sequence length="112" mass="13204">MLKMKSKMERASVETRKDPQKWKEFCGNQYAKILQNFQEKIVPKTYGISQRKSEIEENDSDDDDEQEEADDEREEKIPKSQGRKVKGGQNSSFHYQRDWKKEITVAHTVFCG</sequence>
<dbReference type="EMBL" id="JAEFBJ010000012">
    <property type="protein sequence ID" value="KAG7545098.1"/>
    <property type="molecule type" value="Genomic_DNA"/>
</dbReference>
<gene>
    <name evidence="2" type="ORF">ISN44_As12g006190</name>
</gene>
<evidence type="ECO:0000313" key="3">
    <source>
        <dbReference type="Proteomes" id="UP000694251"/>
    </source>
</evidence>
<feature type="region of interest" description="Disordered" evidence="1">
    <location>
        <begin position="45"/>
        <end position="97"/>
    </location>
</feature>
<accession>A0A8T1YGC7</accession>
<dbReference type="AlphaFoldDB" id="A0A8T1YGC7"/>
<keyword evidence="3" id="KW-1185">Reference proteome</keyword>
<reference evidence="2 3" key="1">
    <citation type="submission" date="2020-12" db="EMBL/GenBank/DDBJ databases">
        <title>Concerted genomic and epigenomic changes stabilize Arabidopsis allopolyploids.</title>
        <authorList>
            <person name="Chen Z."/>
        </authorList>
    </citation>
    <scope>NUCLEOTIDE SEQUENCE [LARGE SCALE GENOMIC DNA]</scope>
    <source>
        <strain evidence="2">As9502</strain>
        <tissue evidence="2">Leaf</tissue>
    </source>
</reference>
<evidence type="ECO:0000256" key="1">
    <source>
        <dbReference type="SAM" id="MobiDB-lite"/>
    </source>
</evidence>
<feature type="compositionally biased region" description="Acidic residues" evidence="1">
    <location>
        <begin position="56"/>
        <end position="73"/>
    </location>
</feature>
<proteinExistence type="predicted"/>
<protein>
    <submittedName>
        <fullName evidence="2">Uncharacterized protein</fullName>
    </submittedName>
</protein>
<evidence type="ECO:0000313" key="2">
    <source>
        <dbReference type="EMBL" id="KAG7545098.1"/>
    </source>
</evidence>
<name>A0A8T1YGC7_ARASU</name>